<sequence length="130" mass="14149">MAINTQIPHHARMPRLLVSSAGGPGHHYSNTLIGDCASFAAAGRASRPLAVPTKSRSVSPAPDNSVSPLEQEIEERQFAQSSWSMFRRLERAGLVGGESNPAILEREEEMKRGLAETRVFSSTDLFAMDL</sequence>
<feature type="region of interest" description="Disordered" evidence="1">
    <location>
        <begin position="49"/>
        <end position="70"/>
    </location>
</feature>
<name>A0A7S2CPN8_9STRA</name>
<organism evidence="2">
    <name type="scientific">Florenciella parvula</name>
    <dbReference type="NCBI Taxonomy" id="236787"/>
    <lineage>
        <taxon>Eukaryota</taxon>
        <taxon>Sar</taxon>
        <taxon>Stramenopiles</taxon>
        <taxon>Ochrophyta</taxon>
        <taxon>Dictyochophyceae</taxon>
        <taxon>Florenciellales</taxon>
        <taxon>Florenciella</taxon>
    </lineage>
</organism>
<evidence type="ECO:0000256" key="1">
    <source>
        <dbReference type="SAM" id="MobiDB-lite"/>
    </source>
</evidence>
<gene>
    <name evidence="2" type="ORF">FPAR1323_LOCUS12632</name>
</gene>
<reference evidence="2" key="1">
    <citation type="submission" date="2021-01" db="EMBL/GenBank/DDBJ databases">
        <authorList>
            <person name="Corre E."/>
            <person name="Pelletier E."/>
            <person name="Niang G."/>
            <person name="Scheremetjew M."/>
            <person name="Finn R."/>
            <person name="Kale V."/>
            <person name="Holt S."/>
            <person name="Cochrane G."/>
            <person name="Meng A."/>
            <person name="Brown T."/>
            <person name="Cohen L."/>
        </authorList>
    </citation>
    <scope>NUCLEOTIDE SEQUENCE</scope>
    <source>
        <strain evidence="2">RCC1693</strain>
    </source>
</reference>
<evidence type="ECO:0000313" key="2">
    <source>
        <dbReference type="EMBL" id="CAD9432072.1"/>
    </source>
</evidence>
<dbReference type="AlphaFoldDB" id="A0A7S2CPN8"/>
<accession>A0A7S2CPN8</accession>
<protein>
    <submittedName>
        <fullName evidence="2">Uncharacterized protein</fullName>
    </submittedName>
</protein>
<feature type="compositionally biased region" description="Polar residues" evidence="1">
    <location>
        <begin position="54"/>
        <end position="68"/>
    </location>
</feature>
<proteinExistence type="predicted"/>
<dbReference type="EMBL" id="HBGT01024304">
    <property type="protein sequence ID" value="CAD9432072.1"/>
    <property type="molecule type" value="Transcribed_RNA"/>
</dbReference>